<organism evidence="3 4">
    <name type="scientific">Zophobihabitans entericus</name>
    <dbReference type="NCBI Taxonomy" id="1635327"/>
    <lineage>
        <taxon>Bacteria</taxon>
        <taxon>Pseudomonadati</taxon>
        <taxon>Pseudomonadota</taxon>
        <taxon>Gammaproteobacteria</taxon>
        <taxon>Orbales</taxon>
        <taxon>Orbaceae</taxon>
        <taxon>Zophobihabitans</taxon>
    </lineage>
</organism>
<proteinExistence type="predicted"/>
<reference evidence="3 4" key="1">
    <citation type="submission" date="2020-03" db="EMBL/GenBank/DDBJ databases">
        <title>Complete genome sequence of Orbus sp. IPMB12 (BCRC 80908).</title>
        <authorList>
            <person name="Lo W.-S."/>
            <person name="Chang T.-H."/>
            <person name="Kuo C.-H."/>
        </authorList>
    </citation>
    <scope>NUCLEOTIDE SEQUENCE [LARGE SCALE GENOMIC DNA]</scope>
    <source>
        <strain evidence="3 4">IPMB12</strain>
    </source>
</reference>
<dbReference type="KEGG" id="orb:IPMB12_00830"/>
<keyword evidence="4" id="KW-1185">Reference proteome</keyword>
<dbReference type="PROSITE" id="PS51257">
    <property type="entry name" value="PROKAR_LIPOPROTEIN"/>
    <property type="match status" value="1"/>
</dbReference>
<evidence type="ECO:0000313" key="4">
    <source>
        <dbReference type="Proteomes" id="UP000501168"/>
    </source>
</evidence>
<evidence type="ECO:0000256" key="1">
    <source>
        <dbReference type="SAM" id="MobiDB-lite"/>
    </source>
</evidence>
<feature type="region of interest" description="Disordered" evidence="1">
    <location>
        <begin position="23"/>
        <end position="43"/>
    </location>
</feature>
<evidence type="ECO:0000313" key="3">
    <source>
        <dbReference type="EMBL" id="QIQ20348.1"/>
    </source>
</evidence>
<feature type="signal peptide" evidence="2">
    <location>
        <begin position="1"/>
        <end position="25"/>
    </location>
</feature>
<protein>
    <submittedName>
        <fullName evidence="3">Uncharacterized protein</fullName>
    </submittedName>
</protein>
<evidence type="ECO:0000256" key="2">
    <source>
        <dbReference type="SAM" id="SignalP"/>
    </source>
</evidence>
<dbReference type="Proteomes" id="UP000501168">
    <property type="component" value="Chromosome"/>
</dbReference>
<gene>
    <name evidence="3" type="ORF">IPMB12_00830</name>
</gene>
<dbReference type="AlphaFoldDB" id="A0A6G9I807"/>
<keyword evidence="2" id="KW-0732">Signal</keyword>
<dbReference type="RefSeq" id="WP_166914008.1">
    <property type="nucleotide sequence ID" value="NZ_CP050253.1"/>
</dbReference>
<dbReference type="InParanoid" id="A0A6G9I807"/>
<name>A0A6G9I807_9GAMM</name>
<sequence>MNKRLALLGLCAGVFLSACSSSANNADENNTQATTEPTTQPTTINGFGEAQTQRYKVAVLPTRVDAANLPIPSLSQNILSQSISHELSRALNETHKFDIVVPNAIQQPVAENVTDDEEVTEGDNAVTPAPKDDSIADYLLHSTLTQIDASETLRILKATGQGVNEKVVFIALNYQIVNAKTNQVALTKTVRYQLKDTGYNTSVKQTVENAIGKVADIVKDQIINDIYPVRVVAVLENGEIVLDQPLTVNSQCQLFTTGAKITDTYSNRLLGHEEKLVGLATISRTTDVFSFAKVNEGQATKENICKLIPIDQKVALEYVKQTEGGGVLLPFDR</sequence>
<feature type="chain" id="PRO_5026271942" evidence="2">
    <location>
        <begin position="26"/>
        <end position="333"/>
    </location>
</feature>
<dbReference type="EMBL" id="CP050253">
    <property type="protein sequence ID" value="QIQ20348.1"/>
    <property type="molecule type" value="Genomic_DNA"/>
</dbReference>
<accession>A0A6G9I807</accession>
<feature type="compositionally biased region" description="Low complexity" evidence="1">
    <location>
        <begin position="28"/>
        <end position="43"/>
    </location>
</feature>